<accession>A0AAD6ZJV9</accession>
<dbReference type="EMBL" id="JARIHO010000044">
    <property type="protein sequence ID" value="KAJ7325439.1"/>
    <property type="molecule type" value="Genomic_DNA"/>
</dbReference>
<organism evidence="2 3">
    <name type="scientific">Mycena albidolilacea</name>
    <dbReference type="NCBI Taxonomy" id="1033008"/>
    <lineage>
        <taxon>Eukaryota</taxon>
        <taxon>Fungi</taxon>
        <taxon>Dikarya</taxon>
        <taxon>Basidiomycota</taxon>
        <taxon>Agaricomycotina</taxon>
        <taxon>Agaricomycetes</taxon>
        <taxon>Agaricomycetidae</taxon>
        <taxon>Agaricales</taxon>
        <taxon>Marasmiineae</taxon>
        <taxon>Mycenaceae</taxon>
        <taxon>Mycena</taxon>
    </lineage>
</organism>
<evidence type="ECO:0000313" key="3">
    <source>
        <dbReference type="Proteomes" id="UP001218218"/>
    </source>
</evidence>
<evidence type="ECO:0000313" key="2">
    <source>
        <dbReference type="EMBL" id="KAJ7325439.1"/>
    </source>
</evidence>
<evidence type="ECO:0000256" key="1">
    <source>
        <dbReference type="SAM" id="MobiDB-lite"/>
    </source>
</evidence>
<comment type="caution">
    <text evidence="2">The sequence shown here is derived from an EMBL/GenBank/DDBJ whole genome shotgun (WGS) entry which is preliminary data.</text>
</comment>
<proteinExistence type="predicted"/>
<keyword evidence="3" id="KW-1185">Reference proteome</keyword>
<name>A0AAD6ZJV9_9AGAR</name>
<feature type="region of interest" description="Disordered" evidence="1">
    <location>
        <begin position="33"/>
        <end position="63"/>
    </location>
</feature>
<dbReference type="AlphaFoldDB" id="A0AAD6ZJV9"/>
<feature type="compositionally biased region" description="Low complexity" evidence="1">
    <location>
        <begin position="40"/>
        <end position="59"/>
    </location>
</feature>
<reference evidence="2" key="1">
    <citation type="submission" date="2023-03" db="EMBL/GenBank/DDBJ databases">
        <title>Massive genome expansion in bonnet fungi (Mycena s.s.) driven by repeated elements and novel gene families across ecological guilds.</title>
        <authorList>
            <consortium name="Lawrence Berkeley National Laboratory"/>
            <person name="Harder C.B."/>
            <person name="Miyauchi S."/>
            <person name="Viragh M."/>
            <person name="Kuo A."/>
            <person name="Thoen E."/>
            <person name="Andreopoulos B."/>
            <person name="Lu D."/>
            <person name="Skrede I."/>
            <person name="Drula E."/>
            <person name="Henrissat B."/>
            <person name="Morin E."/>
            <person name="Kohler A."/>
            <person name="Barry K."/>
            <person name="LaButti K."/>
            <person name="Morin E."/>
            <person name="Salamov A."/>
            <person name="Lipzen A."/>
            <person name="Mereny Z."/>
            <person name="Hegedus B."/>
            <person name="Baldrian P."/>
            <person name="Stursova M."/>
            <person name="Weitz H."/>
            <person name="Taylor A."/>
            <person name="Grigoriev I.V."/>
            <person name="Nagy L.G."/>
            <person name="Martin F."/>
            <person name="Kauserud H."/>
        </authorList>
    </citation>
    <scope>NUCLEOTIDE SEQUENCE</scope>
    <source>
        <strain evidence="2">CBHHK002</strain>
    </source>
</reference>
<protein>
    <submittedName>
        <fullName evidence="2">Uncharacterized protein</fullName>
    </submittedName>
</protein>
<dbReference type="Proteomes" id="UP001218218">
    <property type="component" value="Unassembled WGS sequence"/>
</dbReference>
<gene>
    <name evidence="2" type="ORF">DFH08DRAFT_817121</name>
</gene>
<sequence>MPNRQSRRNVGSRWSKSNFHLEQLLSTRAAVIDKSDDGGAAQEAKPAKSPKAPSAATATKSKKSRAMATIIVTMFHGDWLPEPQASGQLPLAPIMTKMKVLHCHRHDRKNTRKKSARERKADKEYQLTGKKQTIKLNESNYGPVRELLPRAALSSTLLKSQIQSKLEQCWYS</sequence>